<reference evidence="2" key="1">
    <citation type="journal article" date="2013" name="Nat. Biotechnol.">
        <title>Chinese hamster genome sequenced from sorted chromosomes.</title>
        <authorList>
            <person name="Brinkrolf K."/>
            <person name="Rupp O."/>
            <person name="Laux H."/>
            <person name="Kollin F."/>
            <person name="Ernst W."/>
            <person name="Linke B."/>
            <person name="Kofler R."/>
            <person name="Romand S."/>
            <person name="Hesse F."/>
            <person name="Budach W.E."/>
            <person name="Galosy S."/>
            <person name="Muller D."/>
            <person name="Noll T."/>
            <person name="Wienberg J."/>
            <person name="Jostock T."/>
            <person name="Leonard M."/>
            <person name="Grillari J."/>
            <person name="Tauch A."/>
            <person name="Goesmann A."/>
            <person name="Helk B."/>
            <person name="Mott J.E."/>
            <person name="Puhler A."/>
            <person name="Borth N."/>
        </authorList>
    </citation>
    <scope>NUCLEOTIDE SEQUENCE [LARGE SCALE GENOMIC DNA]</scope>
    <source>
        <strain evidence="2">17A/GY</strain>
    </source>
</reference>
<protein>
    <submittedName>
        <fullName evidence="1">Uncharacterized protein</fullName>
    </submittedName>
</protein>
<dbReference type="AlphaFoldDB" id="A0A061IEH4"/>
<organism evidence="1 2">
    <name type="scientific">Cricetulus griseus</name>
    <name type="common">Chinese hamster</name>
    <name type="synonym">Cricetulus barabensis griseus</name>
    <dbReference type="NCBI Taxonomy" id="10029"/>
    <lineage>
        <taxon>Eukaryota</taxon>
        <taxon>Metazoa</taxon>
        <taxon>Chordata</taxon>
        <taxon>Craniata</taxon>
        <taxon>Vertebrata</taxon>
        <taxon>Euteleostomi</taxon>
        <taxon>Mammalia</taxon>
        <taxon>Eutheria</taxon>
        <taxon>Euarchontoglires</taxon>
        <taxon>Glires</taxon>
        <taxon>Rodentia</taxon>
        <taxon>Myomorpha</taxon>
        <taxon>Muroidea</taxon>
        <taxon>Cricetidae</taxon>
        <taxon>Cricetinae</taxon>
        <taxon>Cricetulus</taxon>
    </lineage>
</organism>
<proteinExistence type="predicted"/>
<dbReference type="EMBL" id="KE667946">
    <property type="protein sequence ID" value="ERE84448.1"/>
    <property type="molecule type" value="Genomic_DNA"/>
</dbReference>
<name>A0A061IEH4_CRIGR</name>
<dbReference type="Proteomes" id="UP000030759">
    <property type="component" value="Unassembled WGS sequence"/>
</dbReference>
<gene>
    <name evidence="1" type="ORF">H671_2g5961</name>
</gene>
<accession>A0A061IEH4</accession>
<evidence type="ECO:0000313" key="2">
    <source>
        <dbReference type="Proteomes" id="UP000030759"/>
    </source>
</evidence>
<sequence length="76" mass="8543">MDKEVERTSGGPGIYMAAIDLVTNFDRVPFAPYPCVKAIRIVSALMGFLFPYEAENCVFKICEELCRNFYGIALNL</sequence>
<evidence type="ECO:0000313" key="1">
    <source>
        <dbReference type="EMBL" id="ERE84448.1"/>
    </source>
</evidence>